<gene>
    <name evidence="2" type="ORF">S01H4_13749</name>
</gene>
<name>X0Z9B1_9ZZZZ</name>
<comment type="caution">
    <text evidence="2">The sequence shown here is derived from an EMBL/GenBank/DDBJ whole genome shotgun (WGS) entry which is preliminary data.</text>
</comment>
<proteinExistence type="predicted"/>
<feature type="transmembrane region" description="Helical" evidence="1">
    <location>
        <begin position="45"/>
        <end position="70"/>
    </location>
</feature>
<dbReference type="AlphaFoldDB" id="X0Z9B1"/>
<organism evidence="2">
    <name type="scientific">marine sediment metagenome</name>
    <dbReference type="NCBI Taxonomy" id="412755"/>
    <lineage>
        <taxon>unclassified sequences</taxon>
        <taxon>metagenomes</taxon>
        <taxon>ecological metagenomes</taxon>
    </lineage>
</organism>
<protein>
    <submittedName>
        <fullName evidence="2">Uncharacterized protein</fullName>
    </submittedName>
</protein>
<feature type="transmembrane region" description="Helical" evidence="1">
    <location>
        <begin position="5"/>
        <end position="25"/>
    </location>
</feature>
<keyword evidence="1" id="KW-1133">Transmembrane helix</keyword>
<evidence type="ECO:0000256" key="1">
    <source>
        <dbReference type="SAM" id="Phobius"/>
    </source>
</evidence>
<accession>X0Z9B1</accession>
<reference evidence="2" key="1">
    <citation type="journal article" date="2014" name="Front. Microbiol.">
        <title>High frequency of phylogenetically diverse reductive dehalogenase-homologous genes in deep subseafloor sedimentary metagenomes.</title>
        <authorList>
            <person name="Kawai M."/>
            <person name="Futagami T."/>
            <person name="Toyoda A."/>
            <person name="Takaki Y."/>
            <person name="Nishi S."/>
            <person name="Hori S."/>
            <person name="Arai W."/>
            <person name="Tsubouchi T."/>
            <person name="Morono Y."/>
            <person name="Uchiyama I."/>
            <person name="Ito T."/>
            <person name="Fujiyama A."/>
            <person name="Inagaki F."/>
            <person name="Takami H."/>
        </authorList>
    </citation>
    <scope>NUCLEOTIDE SEQUENCE</scope>
    <source>
        <strain evidence="2">Expedition CK06-06</strain>
    </source>
</reference>
<keyword evidence="1" id="KW-0472">Membrane</keyword>
<dbReference type="EMBL" id="BART01006048">
    <property type="protein sequence ID" value="GAG56963.1"/>
    <property type="molecule type" value="Genomic_DNA"/>
</dbReference>
<evidence type="ECO:0000313" key="2">
    <source>
        <dbReference type="EMBL" id="GAG56963.1"/>
    </source>
</evidence>
<sequence>MIGELFNASTILAWVIFGSIGMIYVGYGKWKDLWQPKALGFSLMFYPYFVSGEYWLWGTGGLLTLAIFFARD</sequence>
<keyword evidence="1" id="KW-0812">Transmembrane</keyword>